<protein>
    <recommendedName>
        <fullName evidence="3">Phage protein</fullName>
    </recommendedName>
</protein>
<dbReference type="Proteomes" id="UP001213042">
    <property type="component" value="Unassembled WGS sequence"/>
</dbReference>
<evidence type="ECO:0000313" key="2">
    <source>
        <dbReference type="Proteomes" id="UP001213042"/>
    </source>
</evidence>
<gene>
    <name evidence="1" type="ORF">PNW00_12725</name>
</gene>
<accession>A0AAW6EM59</accession>
<comment type="caution">
    <text evidence="1">The sequence shown here is derived from an EMBL/GenBank/DDBJ whole genome shotgun (WGS) entry which is preliminary data.</text>
</comment>
<dbReference type="AlphaFoldDB" id="A0AAW6EM59"/>
<evidence type="ECO:0000313" key="1">
    <source>
        <dbReference type="EMBL" id="MDB8751304.1"/>
    </source>
</evidence>
<proteinExistence type="predicted"/>
<reference evidence="1" key="1">
    <citation type="submission" date="2023-01" db="EMBL/GenBank/DDBJ databases">
        <title>Human gut microbiome strain richness.</title>
        <authorList>
            <person name="Chen-Liaw A."/>
        </authorList>
    </citation>
    <scope>NUCLEOTIDE SEQUENCE</scope>
    <source>
        <strain evidence="1">D43st1_D9_D43t1_170807</strain>
    </source>
</reference>
<organism evidence="1 2">
    <name type="scientific">Ruminococcus bicirculans</name>
    <name type="common">ex Wegman et al. 2014</name>
    <dbReference type="NCBI Taxonomy" id="1160721"/>
    <lineage>
        <taxon>Bacteria</taxon>
        <taxon>Bacillati</taxon>
        <taxon>Bacillota</taxon>
        <taxon>Clostridia</taxon>
        <taxon>Eubacteriales</taxon>
        <taxon>Oscillospiraceae</taxon>
        <taxon>Ruminococcus</taxon>
    </lineage>
</organism>
<dbReference type="RefSeq" id="WP_195221740.1">
    <property type="nucleotide sequence ID" value="NZ_JADMWL010000028.1"/>
</dbReference>
<evidence type="ECO:0008006" key="3">
    <source>
        <dbReference type="Google" id="ProtNLM"/>
    </source>
</evidence>
<sequence length="108" mass="12434">MSNTIVLTIDSRQIGFKATAGLFYRYKEAFGTEYLEDVVKVHQFGKGAFVQQVEYRTLWVLAKTYDDSIPPIQTWLDSFAYGAFPVDDIYNQVMPILQANMKVDRKNP</sequence>
<dbReference type="EMBL" id="JAQMLU010000029">
    <property type="protein sequence ID" value="MDB8751304.1"/>
    <property type="molecule type" value="Genomic_DNA"/>
</dbReference>
<name>A0AAW6EM59_9FIRM</name>